<dbReference type="EMBL" id="KV454001">
    <property type="protein sequence ID" value="ODQ49168.1"/>
    <property type="molecule type" value="Genomic_DNA"/>
</dbReference>
<organism evidence="1 2">
    <name type="scientific">Pichia membranifaciens NRRL Y-2026</name>
    <dbReference type="NCBI Taxonomy" id="763406"/>
    <lineage>
        <taxon>Eukaryota</taxon>
        <taxon>Fungi</taxon>
        <taxon>Dikarya</taxon>
        <taxon>Ascomycota</taxon>
        <taxon>Saccharomycotina</taxon>
        <taxon>Pichiomycetes</taxon>
        <taxon>Pichiales</taxon>
        <taxon>Pichiaceae</taxon>
        <taxon>Pichia</taxon>
    </lineage>
</organism>
<accession>A0A1E3NU14</accession>
<proteinExistence type="predicted"/>
<dbReference type="OrthoDB" id="4088353at2759"/>
<keyword evidence="2" id="KW-1185">Reference proteome</keyword>
<dbReference type="RefSeq" id="XP_019020281.1">
    <property type="nucleotide sequence ID" value="XM_019160465.1"/>
</dbReference>
<reference evidence="1 2" key="1">
    <citation type="journal article" date="2016" name="Proc. Natl. Acad. Sci. U.S.A.">
        <title>Comparative genomics of biotechnologically important yeasts.</title>
        <authorList>
            <person name="Riley R."/>
            <person name="Haridas S."/>
            <person name="Wolfe K.H."/>
            <person name="Lopes M.R."/>
            <person name="Hittinger C.T."/>
            <person name="Goeker M."/>
            <person name="Salamov A.A."/>
            <person name="Wisecaver J.H."/>
            <person name="Long T.M."/>
            <person name="Calvey C.H."/>
            <person name="Aerts A.L."/>
            <person name="Barry K.W."/>
            <person name="Choi C."/>
            <person name="Clum A."/>
            <person name="Coughlan A.Y."/>
            <person name="Deshpande S."/>
            <person name="Douglass A.P."/>
            <person name="Hanson S.J."/>
            <person name="Klenk H.-P."/>
            <person name="LaButti K.M."/>
            <person name="Lapidus A."/>
            <person name="Lindquist E.A."/>
            <person name="Lipzen A.M."/>
            <person name="Meier-Kolthoff J.P."/>
            <person name="Ohm R.A."/>
            <person name="Otillar R.P."/>
            <person name="Pangilinan J.L."/>
            <person name="Peng Y."/>
            <person name="Rokas A."/>
            <person name="Rosa C.A."/>
            <person name="Scheuner C."/>
            <person name="Sibirny A.A."/>
            <person name="Slot J.C."/>
            <person name="Stielow J.B."/>
            <person name="Sun H."/>
            <person name="Kurtzman C.P."/>
            <person name="Blackwell M."/>
            <person name="Grigoriev I.V."/>
            <person name="Jeffries T.W."/>
        </authorList>
    </citation>
    <scope>NUCLEOTIDE SEQUENCE [LARGE SCALE GENOMIC DNA]</scope>
    <source>
        <strain evidence="1 2">NRRL Y-2026</strain>
    </source>
</reference>
<name>A0A1E3NU14_9ASCO</name>
<sequence length="448" mass="50585">MSSCSGTHDCKKLIFSQVMPPSITLATPAVSMTCVHSIPSSSTLSLQNTFSSDSISSFGSDSCSSSSDLVHKYSSPSLRSALFSKKCSLYKARKSSSKDLLSLISPPQTSSLQISQNCHCNRFHPAAEETSSNFSETTFASSYLSSFISDVDNNSLYSNPVSTTISTIYEVDDDSHPLGDFLEDETLAEVFDIRSNDANGHRNEYKIDKVSFTSLWDKLVSSSFITSTKLFYQSNESFFTNAVNNINIENRDLVLHDLLPLETFHTAYKAIDERHDRNNIIVPRSRECRINPLFLRFFAINESIKKNCSSELLDGSTVDYHQYEFINSGCSSLDEYLSSFNFEEKTTTLKFQLLSRDKMWSEVVLPPRSDISYNKNYKSFRDPYVKVKNKPIENGSLVRENGKVMPWLNLNDCAMQNKRCFSPSGTLPGNIQYTVKNWEKKRWSPTSL</sequence>
<evidence type="ECO:0000313" key="1">
    <source>
        <dbReference type="EMBL" id="ODQ49168.1"/>
    </source>
</evidence>
<dbReference type="AlphaFoldDB" id="A0A1E3NU14"/>
<dbReference type="Proteomes" id="UP000094455">
    <property type="component" value="Unassembled WGS sequence"/>
</dbReference>
<gene>
    <name evidence="1" type="ORF">PICMEDRAFT_14640</name>
</gene>
<dbReference type="GeneID" id="30177152"/>
<evidence type="ECO:0000313" key="2">
    <source>
        <dbReference type="Proteomes" id="UP000094455"/>
    </source>
</evidence>
<protein>
    <submittedName>
        <fullName evidence="1">Uncharacterized protein</fullName>
    </submittedName>
</protein>